<organism evidence="2 3">
    <name type="scientific">Tritrichomonas musculus</name>
    <dbReference type="NCBI Taxonomy" id="1915356"/>
    <lineage>
        <taxon>Eukaryota</taxon>
        <taxon>Metamonada</taxon>
        <taxon>Parabasalia</taxon>
        <taxon>Tritrichomonadida</taxon>
        <taxon>Tritrichomonadidae</taxon>
        <taxon>Tritrichomonas</taxon>
    </lineage>
</organism>
<name>A0ABR2GSD7_9EUKA</name>
<dbReference type="InterPro" id="IPR027417">
    <property type="entry name" value="P-loop_NTPase"/>
</dbReference>
<dbReference type="PANTHER" id="PTHR47978">
    <property type="match status" value="1"/>
</dbReference>
<dbReference type="EMBL" id="JAPFFF010000063">
    <property type="protein sequence ID" value="KAK8836829.1"/>
    <property type="molecule type" value="Genomic_DNA"/>
</dbReference>
<dbReference type="CDD" id="cd00154">
    <property type="entry name" value="Rab"/>
    <property type="match status" value="1"/>
</dbReference>
<evidence type="ECO:0008006" key="4">
    <source>
        <dbReference type="Google" id="ProtNLM"/>
    </source>
</evidence>
<dbReference type="Pfam" id="PF00071">
    <property type="entry name" value="Ras"/>
    <property type="match status" value="1"/>
</dbReference>
<keyword evidence="1" id="KW-0547">Nucleotide-binding</keyword>
<dbReference type="Gene3D" id="3.40.50.300">
    <property type="entry name" value="P-loop containing nucleotide triphosphate hydrolases"/>
    <property type="match status" value="1"/>
</dbReference>
<evidence type="ECO:0000313" key="3">
    <source>
        <dbReference type="Proteomes" id="UP001470230"/>
    </source>
</evidence>
<comment type="caution">
    <text evidence="2">The sequence shown here is derived from an EMBL/GenBank/DDBJ whole genome shotgun (WGS) entry which is preliminary data.</text>
</comment>
<reference evidence="2 3" key="1">
    <citation type="submission" date="2024-04" db="EMBL/GenBank/DDBJ databases">
        <title>Tritrichomonas musculus Genome.</title>
        <authorList>
            <person name="Alves-Ferreira E."/>
            <person name="Grigg M."/>
            <person name="Lorenzi H."/>
            <person name="Galac M."/>
        </authorList>
    </citation>
    <scope>NUCLEOTIDE SEQUENCE [LARGE SCALE GENOMIC DNA]</scope>
    <source>
        <strain evidence="2 3">EAF2021</strain>
    </source>
</reference>
<dbReference type="SMART" id="SM00175">
    <property type="entry name" value="RAB"/>
    <property type="match status" value="1"/>
</dbReference>
<evidence type="ECO:0000313" key="2">
    <source>
        <dbReference type="EMBL" id="KAK8836829.1"/>
    </source>
</evidence>
<dbReference type="SUPFAM" id="SSF52540">
    <property type="entry name" value="P-loop containing nucleoside triphosphate hydrolases"/>
    <property type="match status" value="1"/>
</dbReference>
<dbReference type="InterPro" id="IPR001806">
    <property type="entry name" value="Small_GTPase"/>
</dbReference>
<evidence type="ECO:0000256" key="1">
    <source>
        <dbReference type="ARBA" id="ARBA00022741"/>
    </source>
</evidence>
<dbReference type="SMART" id="SM00173">
    <property type="entry name" value="RAS"/>
    <property type="match status" value="1"/>
</dbReference>
<dbReference type="Proteomes" id="UP001470230">
    <property type="component" value="Unassembled WGS sequence"/>
</dbReference>
<dbReference type="NCBIfam" id="TIGR00231">
    <property type="entry name" value="small_GTP"/>
    <property type="match status" value="1"/>
</dbReference>
<keyword evidence="3" id="KW-1185">Reference proteome</keyword>
<sequence length="169" mass="19173">MMQFKVILIGNSGAGKSVIFENYKKDQQKPEELPPPTIGKETISRVVHTDLGDVKLSLNDMPGPMQYSTIVGSYASSANAVMLFFAINESDSFKELQPWFELIKKNCNDPLIYLVATKSDLEWKYTKEELDQLSKEKHAELFITAWNDLNTTKEMFKKIATDLAKKSKS</sequence>
<dbReference type="InterPro" id="IPR005225">
    <property type="entry name" value="Small_GTP-bd"/>
</dbReference>
<proteinExistence type="predicted"/>
<gene>
    <name evidence="2" type="ORF">M9Y10_037353</name>
</gene>
<dbReference type="PRINTS" id="PR00449">
    <property type="entry name" value="RASTRNSFRMNG"/>
</dbReference>
<dbReference type="PROSITE" id="PS51419">
    <property type="entry name" value="RAB"/>
    <property type="match status" value="1"/>
</dbReference>
<accession>A0ABR2GSD7</accession>
<protein>
    <recommendedName>
        <fullName evidence="4">Small GTP-binding protein</fullName>
    </recommendedName>
</protein>